<feature type="transmembrane region" description="Helical" evidence="1">
    <location>
        <begin position="53"/>
        <end position="71"/>
    </location>
</feature>
<keyword evidence="1" id="KW-0472">Membrane</keyword>
<sequence>MQLLAIVTMLIDHVGLMFFPDSQVWRMIGRISFPIYAYLITVGYRMTSSQPKYLLRLAVLALLTQLPYMLAFDTTGYNNIFTLLVSVFVLYGIDWLLAGKMPRIAAWFFIVPLVLFTFVVMTELPFDYNGYGLLLILIYRYSQRGWTVLLHLLLNVMYLVLVGPSWGLQLYSIVSTILLMYGAELREELNKIRVPRWLWRSFYPAHLAALAAVEFLLASAR</sequence>
<dbReference type="InterPro" id="IPR008875">
    <property type="entry name" value="TraX"/>
</dbReference>
<evidence type="ECO:0000313" key="3">
    <source>
        <dbReference type="Proteomes" id="UP000215145"/>
    </source>
</evidence>
<keyword evidence="1" id="KW-0812">Transmembrane</keyword>
<reference evidence="2 3" key="1">
    <citation type="submission" date="2017-07" db="EMBL/GenBank/DDBJ databases">
        <title>Paenibacillus herberti R33 genome sequencing and assembly.</title>
        <authorList>
            <person name="Su W."/>
        </authorList>
    </citation>
    <scope>NUCLEOTIDE SEQUENCE [LARGE SCALE GENOMIC DNA]</scope>
    <source>
        <strain evidence="2 3">R33</strain>
    </source>
</reference>
<organism evidence="2 3">
    <name type="scientific">Paenibacillus herberti</name>
    <dbReference type="NCBI Taxonomy" id="1619309"/>
    <lineage>
        <taxon>Bacteria</taxon>
        <taxon>Bacillati</taxon>
        <taxon>Bacillota</taxon>
        <taxon>Bacilli</taxon>
        <taxon>Bacillales</taxon>
        <taxon>Paenibacillaceae</taxon>
        <taxon>Paenibacillus</taxon>
    </lineage>
</organism>
<proteinExistence type="predicted"/>
<feature type="transmembrane region" description="Helical" evidence="1">
    <location>
        <begin position="156"/>
        <end position="181"/>
    </location>
</feature>
<comment type="caution">
    <text evidence="2">The sequence shown here is derived from an EMBL/GenBank/DDBJ whole genome shotgun (WGS) entry which is preliminary data.</text>
</comment>
<evidence type="ECO:0000313" key="2">
    <source>
        <dbReference type="EMBL" id="OXM14102.1"/>
    </source>
</evidence>
<dbReference type="EMBL" id="NMUQ01000002">
    <property type="protein sequence ID" value="OXM14102.1"/>
    <property type="molecule type" value="Genomic_DNA"/>
</dbReference>
<accession>A0A229NW69</accession>
<dbReference type="OrthoDB" id="9781069at2"/>
<gene>
    <name evidence="2" type="ORF">CGZ75_14075</name>
</gene>
<keyword evidence="1" id="KW-1133">Transmembrane helix</keyword>
<protein>
    <submittedName>
        <fullName evidence="2">Conjugal transfer protein TraX</fullName>
    </submittedName>
</protein>
<dbReference type="Proteomes" id="UP000215145">
    <property type="component" value="Unassembled WGS sequence"/>
</dbReference>
<name>A0A229NW69_9BACL</name>
<evidence type="ECO:0000256" key="1">
    <source>
        <dbReference type="SAM" id="Phobius"/>
    </source>
</evidence>
<feature type="transmembrane region" description="Helical" evidence="1">
    <location>
        <begin position="104"/>
        <end position="121"/>
    </location>
</feature>
<feature type="transmembrane region" description="Helical" evidence="1">
    <location>
        <begin position="27"/>
        <end position="46"/>
    </location>
</feature>
<dbReference type="AlphaFoldDB" id="A0A229NW69"/>
<keyword evidence="3" id="KW-1185">Reference proteome</keyword>
<dbReference type="RefSeq" id="WP_089524925.1">
    <property type="nucleotide sequence ID" value="NZ_NMUQ01000002.1"/>
</dbReference>
<feature type="transmembrane region" description="Helical" evidence="1">
    <location>
        <begin position="77"/>
        <end position="97"/>
    </location>
</feature>
<dbReference type="Pfam" id="PF05857">
    <property type="entry name" value="TraX"/>
    <property type="match status" value="1"/>
</dbReference>